<dbReference type="InterPro" id="IPR036770">
    <property type="entry name" value="Ankyrin_rpt-contain_sf"/>
</dbReference>
<feature type="repeat" description="ANK" evidence="3">
    <location>
        <begin position="113"/>
        <end position="145"/>
    </location>
</feature>
<dbReference type="Proteomes" id="UP001642405">
    <property type="component" value="Unassembled WGS sequence"/>
</dbReference>
<dbReference type="PANTHER" id="PTHR24171">
    <property type="entry name" value="ANKYRIN REPEAT DOMAIN-CONTAINING PROTEIN 39-RELATED"/>
    <property type="match status" value="1"/>
</dbReference>
<dbReference type="Pfam" id="PF00023">
    <property type="entry name" value="Ank"/>
    <property type="match status" value="1"/>
</dbReference>
<dbReference type="SUPFAM" id="SSF48403">
    <property type="entry name" value="Ankyrin repeat"/>
    <property type="match status" value="1"/>
</dbReference>
<keyword evidence="1" id="KW-0677">Repeat</keyword>
<evidence type="ECO:0000313" key="4">
    <source>
        <dbReference type="EMBL" id="CAK7212916.1"/>
    </source>
</evidence>
<accession>A0ABP0B0T0</accession>
<dbReference type="PROSITE" id="PS50088">
    <property type="entry name" value="ANK_REPEAT"/>
    <property type="match status" value="3"/>
</dbReference>
<dbReference type="SMART" id="SM00248">
    <property type="entry name" value="ANK"/>
    <property type="match status" value="4"/>
</dbReference>
<name>A0ABP0B0T0_9PEZI</name>
<evidence type="ECO:0000256" key="3">
    <source>
        <dbReference type="PROSITE-ProRule" id="PRU00023"/>
    </source>
</evidence>
<sequence length="231" mass="25474">MASFASDTPDQDHLRLIAAAARGDDRLLLEVYHGKPDWTTHADRAALRQALQKAAAKGALRMVPQLFAWGAEVNTYWPGEVSPLFRAVEGRYIAMVRVFLKEGALPDWRRPRDQRTALFLAFLHGEYVVVRDLLDAGADARARDHEGRTPLLYAATEKASMWYTATLQLLLDKGADMDAHDGGAVSVVANVQATNPRGITALYLAAKKDRVAMVRYLFKRGADVRVVGDSG</sequence>
<dbReference type="Pfam" id="PF12796">
    <property type="entry name" value="Ank_2"/>
    <property type="match status" value="1"/>
</dbReference>
<evidence type="ECO:0008006" key="6">
    <source>
        <dbReference type="Google" id="ProtNLM"/>
    </source>
</evidence>
<comment type="caution">
    <text evidence="4">The sequence shown here is derived from an EMBL/GenBank/DDBJ whole genome shotgun (WGS) entry which is preliminary data.</text>
</comment>
<dbReference type="Gene3D" id="1.25.40.20">
    <property type="entry name" value="Ankyrin repeat-containing domain"/>
    <property type="match status" value="2"/>
</dbReference>
<evidence type="ECO:0000256" key="1">
    <source>
        <dbReference type="ARBA" id="ARBA00022737"/>
    </source>
</evidence>
<keyword evidence="5" id="KW-1185">Reference proteome</keyword>
<dbReference type="EMBL" id="CAWUHB010000006">
    <property type="protein sequence ID" value="CAK7212916.1"/>
    <property type="molecule type" value="Genomic_DNA"/>
</dbReference>
<proteinExistence type="predicted"/>
<dbReference type="PROSITE" id="PS50297">
    <property type="entry name" value="ANK_REP_REGION"/>
    <property type="match status" value="3"/>
</dbReference>
<gene>
    <name evidence="4" type="ORF">SCUCBS95973_001622</name>
</gene>
<feature type="repeat" description="ANK" evidence="3">
    <location>
        <begin position="146"/>
        <end position="182"/>
    </location>
</feature>
<feature type="repeat" description="ANK" evidence="3">
    <location>
        <begin position="197"/>
        <end position="229"/>
    </location>
</feature>
<evidence type="ECO:0000313" key="5">
    <source>
        <dbReference type="Proteomes" id="UP001642405"/>
    </source>
</evidence>
<organism evidence="4 5">
    <name type="scientific">Sporothrix curviconia</name>
    <dbReference type="NCBI Taxonomy" id="1260050"/>
    <lineage>
        <taxon>Eukaryota</taxon>
        <taxon>Fungi</taxon>
        <taxon>Dikarya</taxon>
        <taxon>Ascomycota</taxon>
        <taxon>Pezizomycotina</taxon>
        <taxon>Sordariomycetes</taxon>
        <taxon>Sordariomycetidae</taxon>
        <taxon>Ophiostomatales</taxon>
        <taxon>Ophiostomataceae</taxon>
        <taxon>Sporothrix</taxon>
    </lineage>
</organism>
<keyword evidence="2 3" id="KW-0040">ANK repeat</keyword>
<dbReference type="InterPro" id="IPR002110">
    <property type="entry name" value="Ankyrin_rpt"/>
</dbReference>
<evidence type="ECO:0000256" key="2">
    <source>
        <dbReference type="ARBA" id="ARBA00023043"/>
    </source>
</evidence>
<protein>
    <recommendedName>
        <fullName evidence="6">Ankyrin repeat domain-containing protein</fullName>
    </recommendedName>
</protein>
<reference evidence="4 5" key="1">
    <citation type="submission" date="2024-01" db="EMBL/GenBank/DDBJ databases">
        <authorList>
            <person name="Allen C."/>
            <person name="Tagirdzhanova G."/>
        </authorList>
    </citation>
    <scope>NUCLEOTIDE SEQUENCE [LARGE SCALE GENOMIC DNA]</scope>
</reference>